<dbReference type="PANTHER" id="PTHR37164:SF1">
    <property type="entry name" value="BACTERIOHEMERYTHRIN"/>
    <property type="match status" value="1"/>
</dbReference>
<dbReference type="AlphaFoldDB" id="A0A6P1DXQ2"/>
<dbReference type="PANTHER" id="PTHR37164">
    <property type="entry name" value="BACTERIOHEMERYTHRIN"/>
    <property type="match status" value="1"/>
</dbReference>
<dbReference type="InterPro" id="IPR050669">
    <property type="entry name" value="Hemerythrin"/>
</dbReference>
<dbReference type="GO" id="GO:0046872">
    <property type="term" value="F:metal ion binding"/>
    <property type="evidence" value="ECO:0007669"/>
    <property type="project" value="UniProtKB-KW"/>
</dbReference>
<dbReference type="InterPro" id="IPR016131">
    <property type="entry name" value="Haemerythrin_Fe_BS"/>
</dbReference>
<evidence type="ECO:0000256" key="2">
    <source>
        <dbReference type="ARBA" id="ARBA00022621"/>
    </source>
</evidence>
<dbReference type="CDD" id="cd12107">
    <property type="entry name" value="Hemerythrin"/>
    <property type="match status" value="1"/>
</dbReference>
<evidence type="ECO:0000313" key="7">
    <source>
        <dbReference type="Proteomes" id="UP000471640"/>
    </source>
</evidence>
<comment type="caution">
    <text evidence="6">The sequence shown here is derived from an EMBL/GenBank/DDBJ whole genome shotgun (WGS) entry which is preliminary data.</text>
</comment>
<dbReference type="Proteomes" id="UP000471640">
    <property type="component" value="Unassembled WGS sequence"/>
</dbReference>
<dbReference type="RefSeq" id="WP_164654956.1">
    <property type="nucleotide sequence ID" value="NZ_JAAIJR010000071.1"/>
</dbReference>
<keyword evidence="2" id="KW-0813">Transport</keyword>
<evidence type="ECO:0000259" key="5">
    <source>
        <dbReference type="Pfam" id="PF01814"/>
    </source>
</evidence>
<protein>
    <submittedName>
        <fullName evidence="6">Bacteriohemerythrin</fullName>
    </submittedName>
</protein>
<dbReference type="EMBL" id="JAAIJR010000071">
    <property type="protein sequence ID" value="NEX21853.1"/>
    <property type="molecule type" value="Genomic_DNA"/>
</dbReference>
<proteinExistence type="inferred from homology"/>
<dbReference type="NCBIfam" id="NF002007">
    <property type="entry name" value="PRK00808.1"/>
    <property type="match status" value="1"/>
</dbReference>
<keyword evidence="3" id="KW-0479">Metal-binding</keyword>
<keyword evidence="2" id="KW-0561">Oxygen transport</keyword>
<evidence type="ECO:0000256" key="3">
    <source>
        <dbReference type="ARBA" id="ARBA00022723"/>
    </source>
</evidence>
<evidence type="ECO:0000256" key="4">
    <source>
        <dbReference type="ARBA" id="ARBA00023004"/>
    </source>
</evidence>
<keyword evidence="7" id="KW-1185">Reference proteome</keyword>
<reference evidence="6 7" key="2">
    <citation type="submission" date="2020-02" db="EMBL/GenBank/DDBJ databases">
        <title>Genome sequences of Thiorhodococcus mannitoliphagus and Thiorhodococcus minor, purple sulfur photosynthetic bacteria in the gammaproteobacterial family, Chromatiaceae.</title>
        <authorList>
            <person name="Aviles F.A."/>
            <person name="Meyer T.E."/>
            <person name="Kyndt J.A."/>
        </authorList>
    </citation>
    <scope>NUCLEOTIDE SEQUENCE [LARGE SCALE GENOMIC DNA]</scope>
    <source>
        <strain evidence="6 7">DSM 18266</strain>
    </source>
</reference>
<dbReference type="PROSITE" id="PS00550">
    <property type="entry name" value="HEMERYTHRINS"/>
    <property type="match status" value="1"/>
</dbReference>
<dbReference type="Gene3D" id="1.20.120.50">
    <property type="entry name" value="Hemerythrin-like"/>
    <property type="match status" value="1"/>
</dbReference>
<organism evidence="6 7">
    <name type="scientific">Thiorhodococcus mannitoliphagus</name>
    <dbReference type="NCBI Taxonomy" id="329406"/>
    <lineage>
        <taxon>Bacteria</taxon>
        <taxon>Pseudomonadati</taxon>
        <taxon>Pseudomonadota</taxon>
        <taxon>Gammaproteobacteria</taxon>
        <taxon>Chromatiales</taxon>
        <taxon>Chromatiaceae</taxon>
        <taxon>Thiorhodococcus</taxon>
    </lineage>
</organism>
<sequence length="145" mass="16870">MSYWSWDSSLSVGVEVIDGQHRRILDYINELDVARSSNDREKVSEVLMGLVDYTRTHFAFEEDMMKQAGYPLSVSHKRVHDAFVAHIDNYAVQHESGKDVTRKLMSELQIWLTNHIQNDDRDYAPYASKILNKSWLTRTLGKFFG</sequence>
<evidence type="ECO:0000256" key="1">
    <source>
        <dbReference type="ARBA" id="ARBA00010587"/>
    </source>
</evidence>
<dbReference type="NCBIfam" id="TIGR02481">
    <property type="entry name" value="hemeryth_dom"/>
    <property type="match status" value="1"/>
</dbReference>
<accession>A0A6P1DXQ2</accession>
<dbReference type="InterPro" id="IPR012827">
    <property type="entry name" value="Hemerythrin_metal-bd"/>
</dbReference>
<dbReference type="NCBIfam" id="NF033749">
    <property type="entry name" value="bact_hemeryth"/>
    <property type="match status" value="1"/>
</dbReference>
<keyword evidence="4" id="KW-0408">Iron</keyword>
<gene>
    <name evidence="6" type="ORF">G3480_16315</name>
</gene>
<evidence type="ECO:0000313" key="6">
    <source>
        <dbReference type="EMBL" id="NEX21853.1"/>
    </source>
</evidence>
<dbReference type="InterPro" id="IPR035938">
    <property type="entry name" value="Hemerythrin-like_sf"/>
</dbReference>
<name>A0A6P1DXQ2_9GAMM</name>
<feature type="domain" description="Hemerythrin-like" evidence="5">
    <location>
        <begin position="13"/>
        <end position="127"/>
    </location>
</feature>
<dbReference type="Pfam" id="PF01814">
    <property type="entry name" value="Hemerythrin"/>
    <property type="match status" value="1"/>
</dbReference>
<dbReference type="GO" id="GO:0005344">
    <property type="term" value="F:oxygen carrier activity"/>
    <property type="evidence" value="ECO:0007669"/>
    <property type="project" value="UniProtKB-KW"/>
</dbReference>
<comment type="similarity">
    <text evidence="1">Belongs to the hemerythrin family.</text>
</comment>
<dbReference type="InterPro" id="IPR012312">
    <property type="entry name" value="Hemerythrin-like"/>
</dbReference>
<reference evidence="7" key="1">
    <citation type="journal article" date="2020" name="Microbiol. Resour. Announc.">
        <title>Draft Genome Sequences of Thiorhodococcus mannitoliphagus and Thiorhodococcus minor, Purple Sulfur Photosynthetic Bacteria in the Gammaproteobacterial Family Chromatiaceae.</title>
        <authorList>
            <person name="Aviles F.A."/>
            <person name="Meyer T.E."/>
            <person name="Kyndt J.A."/>
        </authorList>
    </citation>
    <scope>NUCLEOTIDE SEQUENCE [LARGE SCALE GENOMIC DNA]</scope>
    <source>
        <strain evidence="7">DSM 18266</strain>
    </source>
</reference>
<dbReference type="SUPFAM" id="SSF47188">
    <property type="entry name" value="Hemerythrin-like"/>
    <property type="match status" value="1"/>
</dbReference>